<dbReference type="Proteomes" id="UP000054018">
    <property type="component" value="Unassembled WGS sequence"/>
</dbReference>
<accession>A0A0C9ZIV7</accession>
<protein>
    <submittedName>
        <fullName evidence="1">Uncharacterized protein</fullName>
    </submittedName>
</protein>
<organism evidence="1 2">
    <name type="scientific">Pisolithus microcarpus 441</name>
    <dbReference type="NCBI Taxonomy" id="765257"/>
    <lineage>
        <taxon>Eukaryota</taxon>
        <taxon>Fungi</taxon>
        <taxon>Dikarya</taxon>
        <taxon>Basidiomycota</taxon>
        <taxon>Agaricomycotina</taxon>
        <taxon>Agaricomycetes</taxon>
        <taxon>Agaricomycetidae</taxon>
        <taxon>Boletales</taxon>
        <taxon>Sclerodermatineae</taxon>
        <taxon>Pisolithaceae</taxon>
        <taxon>Pisolithus</taxon>
    </lineage>
</organism>
<sequence>MQPTHDSVLSTHRARGETGQLSSNWYKADNLRGAMSMQKANFLWRFLRRIFGMNPSLPDPPTIYNLFTTLDAYRPEVQRTFRWEISMTKNDFPGSSRCFVQKVTYHKSRSLDRHEFLRFEIGAPDGPHRAVVIVGRTVDVPSLAKSSSIALTSCGCCTSPESLTQPAIDEITAATMGTPIGDELVRDHNCDLVSSLTFLNRAPSADEPSTLLAVISEYREKYHLQHSQCYWYARTAFKALMKLFEGSEDPRDGHRDGGKIHGSTLSLREDVHAVCCLYKERREKLSRSRAQI</sequence>
<dbReference type="EMBL" id="KN833705">
    <property type="protein sequence ID" value="KIK25899.1"/>
    <property type="molecule type" value="Genomic_DNA"/>
</dbReference>
<dbReference type="STRING" id="765257.A0A0C9ZIV7"/>
<gene>
    <name evidence="1" type="ORF">PISMIDRAFT_327626</name>
</gene>
<evidence type="ECO:0000313" key="1">
    <source>
        <dbReference type="EMBL" id="KIK25899.1"/>
    </source>
</evidence>
<reference evidence="2" key="2">
    <citation type="submission" date="2015-01" db="EMBL/GenBank/DDBJ databases">
        <title>Evolutionary Origins and Diversification of the Mycorrhizal Mutualists.</title>
        <authorList>
            <consortium name="DOE Joint Genome Institute"/>
            <consortium name="Mycorrhizal Genomics Consortium"/>
            <person name="Kohler A."/>
            <person name="Kuo A."/>
            <person name="Nagy L.G."/>
            <person name="Floudas D."/>
            <person name="Copeland A."/>
            <person name="Barry K.W."/>
            <person name="Cichocki N."/>
            <person name="Veneault-Fourrey C."/>
            <person name="LaButti K."/>
            <person name="Lindquist E.A."/>
            <person name="Lipzen A."/>
            <person name="Lundell T."/>
            <person name="Morin E."/>
            <person name="Murat C."/>
            <person name="Riley R."/>
            <person name="Ohm R."/>
            <person name="Sun H."/>
            <person name="Tunlid A."/>
            <person name="Henrissat B."/>
            <person name="Grigoriev I.V."/>
            <person name="Hibbett D.S."/>
            <person name="Martin F."/>
        </authorList>
    </citation>
    <scope>NUCLEOTIDE SEQUENCE [LARGE SCALE GENOMIC DNA]</scope>
    <source>
        <strain evidence="2">441</strain>
    </source>
</reference>
<evidence type="ECO:0000313" key="2">
    <source>
        <dbReference type="Proteomes" id="UP000054018"/>
    </source>
</evidence>
<dbReference type="AlphaFoldDB" id="A0A0C9ZIV7"/>
<reference evidence="1 2" key="1">
    <citation type="submission" date="2014-04" db="EMBL/GenBank/DDBJ databases">
        <authorList>
            <consortium name="DOE Joint Genome Institute"/>
            <person name="Kuo A."/>
            <person name="Kohler A."/>
            <person name="Costa M.D."/>
            <person name="Nagy L.G."/>
            <person name="Floudas D."/>
            <person name="Copeland A."/>
            <person name="Barry K.W."/>
            <person name="Cichocki N."/>
            <person name="Veneault-Fourrey C."/>
            <person name="LaButti K."/>
            <person name="Lindquist E.A."/>
            <person name="Lipzen A."/>
            <person name="Lundell T."/>
            <person name="Morin E."/>
            <person name="Murat C."/>
            <person name="Sun H."/>
            <person name="Tunlid A."/>
            <person name="Henrissat B."/>
            <person name="Grigoriev I.V."/>
            <person name="Hibbett D.S."/>
            <person name="Martin F."/>
            <person name="Nordberg H.P."/>
            <person name="Cantor M.N."/>
            <person name="Hua S.X."/>
        </authorList>
    </citation>
    <scope>NUCLEOTIDE SEQUENCE [LARGE SCALE GENOMIC DNA]</scope>
    <source>
        <strain evidence="1 2">441</strain>
    </source>
</reference>
<keyword evidence="2" id="KW-1185">Reference proteome</keyword>
<dbReference type="HOGENOM" id="CLU_067635_1_0_1"/>
<name>A0A0C9ZIV7_9AGAM</name>
<proteinExistence type="predicted"/>
<dbReference type="OrthoDB" id="4762016at2759"/>